<keyword evidence="11" id="KW-0539">Nucleus</keyword>
<feature type="repeat" description="WD" evidence="14">
    <location>
        <begin position="362"/>
        <end position="394"/>
    </location>
</feature>
<gene>
    <name evidence="20" type="ORF">GAYE_PCTG10G0384</name>
</gene>
<dbReference type="InterPro" id="IPR012972">
    <property type="entry name" value="NLE"/>
</dbReference>
<feature type="region of interest" description="Disordered" evidence="15">
    <location>
        <begin position="657"/>
        <end position="676"/>
    </location>
</feature>
<evidence type="ECO:0000256" key="10">
    <source>
        <dbReference type="ARBA" id="ARBA00023180"/>
    </source>
</evidence>
<dbReference type="InterPro" id="IPR030459">
    <property type="entry name" value="Glyco_hydro_31_CS"/>
</dbReference>
<keyword evidence="10" id="KW-0325">Glycoprotein</keyword>
<evidence type="ECO:0000259" key="17">
    <source>
        <dbReference type="Pfam" id="PF08154"/>
    </source>
</evidence>
<dbReference type="SMART" id="SM00320">
    <property type="entry name" value="WD40"/>
    <property type="match status" value="8"/>
</dbReference>
<dbReference type="SUPFAM" id="SSF51011">
    <property type="entry name" value="Glycosyl hydrolase domain"/>
    <property type="match status" value="1"/>
</dbReference>
<dbReference type="PROSITE" id="PS50294">
    <property type="entry name" value="WD_REPEATS_REGION"/>
    <property type="match status" value="5"/>
</dbReference>
<accession>A0AAV9I612</accession>
<dbReference type="PANTHER" id="PTHR22762">
    <property type="entry name" value="ALPHA-GLUCOSIDASE"/>
    <property type="match status" value="1"/>
</dbReference>
<keyword evidence="5 14" id="KW-0853">WD repeat</keyword>
<dbReference type="InterPro" id="IPR025887">
    <property type="entry name" value="Glyco_hydro_31_N_dom"/>
</dbReference>
<dbReference type="GO" id="GO:0090599">
    <property type="term" value="F:alpha-glucosidase activity"/>
    <property type="evidence" value="ECO:0007669"/>
    <property type="project" value="UniProtKB-ARBA"/>
</dbReference>
<name>A0AAV9I612_9RHOD</name>
<dbReference type="Pfam" id="PF08154">
    <property type="entry name" value="NLE"/>
    <property type="match status" value="1"/>
</dbReference>
<keyword evidence="12" id="KW-0326">Glycosidase</keyword>
<evidence type="ECO:0000256" key="13">
    <source>
        <dbReference type="ARBA" id="ARBA00042895"/>
    </source>
</evidence>
<evidence type="ECO:0000256" key="5">
    <source>
        <dbReference type="ARBA" id="ARBA00022574"/>
    </source>
</evidence>
<feature type="domain" description="Glycoside hydrolase family 31 N-terminal" evidence="18">
    <location>
        <begin position="586"/>
        <end position="798"/>
    </location>
</feature>
<dbReference type="Pfam" id="PF21365">
    <property type="entry name" value="Glyco_hydro_31_3rd"/>
    <property type="match status" value="1"/>
</dbReference>
<evidence type="ECO:0000256" key="8">
    <source>
        <dbReference type="ARBA" id="ARBA00022801"/>
    </source>
</evidence>
<dbReference type="GO" id="GO:0030246">
    <property type="term" value="F:carbohydrate binding"/>
    <property type="evidence" value="ECO:0007669"/>
    <property type="project" value="InterPro"/>
</dbReference>
<dbReference type="InterPro" id="IPR019775">
    <property type="entry name" value="WD40_repeat_CS"/>
</dbReference>
<comment type="pathway">
    <text evidence="3">Glycan metabolism; N-glycan metabolism.</text>
</comment>
<dbReference type="PANTHER" id="PTHR22762:SF54">
    <property type="entry name" value="BCDNA.GH04962"/>
    <property type="match status" value="1"/>
</dbReference>
<feature type="domain" description="Glycoside hydrolase family 31 TIM barrel" evidence="16">
    <location>
        <begin position="846"/>
        <end position="1176"/>
    </location>
</feature>
<dbReference type="GO" id="GO:0005730">
    <property type="term" value="C:nucleolus"/>
    <property type="evidence" value="ECO:0007669"/>
    <property type="project" value="UniProtKB-SubCell"/>
</dbReference>
<dbReference type="InterPro" id="IPR020472">
    <property type="entry name" value="WD40_PAC1"/>
</dbReference>
<dbReference type="GO" id="GO:0005975">
    <property type="term" value="P:carbohydrate metabolic process"/>
    <property type="evidence" value="ECO:0007669"/>
    <property type="project" value="InterPro"/>
</dbReference>
<keyword evidence="7" id="KW-0677">Repeat</keyword>
<protein>
    <recommendedName>
        <fullName evidence="13">Glucosidase II subunit alpha</fullName>
    </recommendedName>
</protein>
<feature type="repeat" description="WD" evidence="14">
    <location>
        <begin position="149"/>
        <end position="190"/>
    </location>
</feature>
<dbReference type="CDD" id="cd06603">
    <property type="entry name" value="GH31_GANC_GANAB_alpha"/>
    <property type="match status" value="1"/>
</dbReference>
<evidence type="ECO:0000256" key="2">
    <source>
        <dbReference type="ARBA" id="ARBA00004604"/>
    </source>
</evidence>
<dbReference type="Gene3D" id="3.20.20.80">
    <property type="entry name" value="Glycosidases"/>
    <property type="match status" value="1"/>
</dbReference>
<dbReference type="InterPro" id="IPR000322">
    <property type="entry name" value="Glyco_hydro_31_TIM"/>
</dbReference>
<evidence type="ECO:0000313" key="20">
    <source>
        <dbReference type="EMBL" id="KAK4522494.1"/>
    </source>
</evidence>
<sequence length="1364" mass="155266">MEPNTNSLSAKTGIVQFVAPDGSETGPSFDVSFGIDAAQLGKILNNFLSNEEAIPYSFYIQNDEITESIAATLSKHQNVSTETTIKIDYHPQSQYMVRPVSRCQGSLIGHQESVLGVAFSPDGAGFASCSGDKTLRLWDLTTQTPFKTCEGHRNWVLCLSWSPDGKKIATGDLNGSIFVWNSSTGQAVCKELKLHSKWITSICWEPLHLNSQAERFASGSKDCSVRIWNCRTGSCEQTFAVHTKGITCIKWGGEGLLYSASQDTSIKVWNVSTGALMYSLDGHGHWVNTMALSTEYALRVGAFSFENPCRVDALDREQLKQKAQENYKRFSLGREERLVSGSDDFTLFLWTPKSGNKPLARMVGHQQLVNMVCFSPNQQFIASASFDRSVRIWNGMTGAFICVLRGHVSCVYQICWSPDSRLLVSGSKDSTLKLWDVAKRQLRLNLPGHADEVFSVDWSPDGSRVGSGSAKWSELCKCEELSFCRKNRVTDQTEVTRNLLFPTTRVRSDSVKAKKVFVGNVPGEILQATLDTTIGNVSSVLDLQIFPLIGGSFRLTVKEKGVPLLRFNAEEALRDPFPMGHFDHSPYYENGSTLIWNEGVKLVMKHVPFELLLFRSNETLYPSVVLNHHQLMKVEVLQNASNHLCAFLLESSLEKSENDNAPVDNSSVVGNYSDDPRRDSEEALIREYCQDAFEEYVHGQQVRKERGPEAVSIDVMFPLAQHLYGFAERATDLSLTVTKDSIYGPVYSEPYRFYNLDVFEYETQKPLGLYGSIPLLYALEQNSSSGCLWLNAAETFVDIFPSNWSQGSSLTSHFISETGLLDVILFPGGETPEHVYNQYLAVMGKPTMTQRFALGYHQSRWNYRDQMDTLSVNQRFDHFNIPCDVIWLDIEHTNGKRYFTWDTEKFPNPSALLKRIGESGRKLVTIVDPHIKVDENYHVYREAKANQFFLRKESDNSVEYTGWCWAGLSAYLDFVSKKVRGWWSQRFHPQHYPHFGDNLYTWIDMNEPTVFNTLENTVPKSVLHLDGWEHRQVHNMYGFYMHKATYHGLLQARNFSDRPFILSRSFFAGSHRYGAVWTGDNQASWEHLRYTVPMILTLQLSGMILSGADVGGFFFDPDPELLIRWYEVAAFQPFFRAHAHEDTRRREPWEFDLQTNMLIRRAIIRRYEFLPYWYTLFAASSSVNCEADFETCGPPMRPLFWEFPRDQATWKEQTEWMIGNALLVAPVMEKDSTWRTVYLPPGDDSVYRERWFDLFSMESNKRGIGQSGIVQVHAPLGRHVVFQRGGTIVPFRNRTRRSTVCMDRDPLGLRIALDHYGKAAGLIYLDDGRSYLYESGHFRLAKCYHRADNCIWTAKAANSSSFVV</sequence>
<dbReference type="SUPFAM" id="SSF51445">
    <property type="entry name" value="(Trans)glycosidases"/>
    <property type="match status" value="1"/>
</dbReference>
<dbReference type="CDD" id="cd00200">
    <property type="entry name" value="WD40"/>
    <property type="match status" value="1"/>
</dbReference>
<evidence type="ECO:0000259" key="18">
    <source>
        <dbReference type="Pfam" id="PF13802"/>
    </source>
</evidence>
<dbReference type="PRINTS" id="PR00320">
    <property type="entry name" value="GPROTEINBRPT"/>
</dbReference>
<dbReference type="Proteomes" id="UP001300502">
    <property type="component" value="Unassembled WGS sequence"/>
</dbReference>
<evidence type="ECO:0000256" key="3">
    <source>
        <dbReference type="ARBA" id="ARBA00004833"/>
    </source>
</evidence>
<dbReference type="InterPro" id="IPR017853">
    <property type="entry name" value="GH"/>
</dbReference>
<evidence type="ECO:0000256" key="6">
    <source>
        <dbReference type="ARBA" id="ARBA00022729"/>
    </source>
</evidence>
<dbReference type="Gene3D" id="2.130.10.10">
    <property type="entry name" value="YVTN repeat-like/Quinoprotein amine dehydrogenase"/>
    <property type="match status" value="1"/>
</dbReference>
<evidence type="ECO:0000256" key="9">
    <source>
        <dbReference type="ARBA" id="ARBA00022824"/>
    </source>
</evidence>
<keyword evidence="9" id="KW-0256">Endoplasmic reticulum</keyword>
<keyword evidence="21" id="KW-1185">Reference proteome</keyword>
<evidence type="ECO:0000256" key="11">
    <source>
        <dbReference type="ARBA" id="ARBA00023242"/>
    </source>
</evidence>
<evidence type="ECO:0000259" key="19">
    <source>
        <dbReference type="Pfam" id="PF21365"/>
    </source>
</evidence>
<dbReference type="PROSITE" id="PS00707">
    <property type="entry name" value="GLYCOSYL_HYDROL_F31_2"/>
    <property type="match status" value="1"/>
</dbReference>
<evidence type="ECO:0000256" key="14">
    <source>
        <dbReference type="PROSITE-ProRule" id="PRU00221"/>
    </source>
</evidence>
<reference evidence="20 21" key="1">
    <citation type="submission" date="2022-07" db="EMBL/GenBank/DDBJ databases">
        <title>Genome-wide signatures of adaptation to extreme environments.</title>
        <authorList>
            <person name="Cho C.H."/>
            <person name="Yoon H.S."/>
        </authorList>
    </citation>
    <scope>NUCLEOTIDE SEQUENCE [LARGE SCALE GENOMIC DNA]</scope>
    <source>
        <strain evidence="20 21">108.79 E11</strain>
    </source>
</reference>
<comment type="similarity">
    <text evidence="4">Belongs to the glycosyl hydrolase 31 family.</text>
</comment>
<dbReference type="Pfam" id="PF00400">
    <property type="entry name" value="WD40"/>
    <property type="match status" value="7"/>
</dbReference>
<evidence type="ECO:0000256" key="1">
    <source>
        <dbReference type="ARBA" id="ARBA00004240"/>
    </source>
</evidence>
<comment type="subcellular location">
    <subcellularLocation>
        <location evidence="1">Endoplasmic reticulum</location>
    </subcellularLocation>
    <subcellularLocation>
        <location evidence="2">Nucleus</location>
        <location evidence="2">Nucleolus</location>
    </subcellularLocation>
</comment>
<dbReference type="GO" id="GO:0006491">
    <property type="term" value="P:N-glycan processing"/>
    <property type="evidence" value="ECO:0007669"/>
    <property type="project" value="TreeGrafter"/>
</dbReference>
<evidence type="ECO:0000313" key="21">
    <source>
        <dbReference type="Proteomes" id="UP001300502"/>
    </source>
</evidence>
<feature type="domain" description="Glycosyl hydrolase family 31 C-terminal" evidence="19">
    <location>
        <begin position="1194"/>
        <end position="1289"/>
    </location>
</feature>
<dbReference type="PROSITE" id="PS00678">
    <property type="entry name" value="WD_REPEATS_1"/>
    <property type="match status" value="3"/>
</dbReference>
<keyword evidence="8" id="KW-0378">Hydrolase</keyword>
<dbReference type="GO" id="GO:0005783">
    <property type="term" value="C:endoplasmic reticulum"/>
    <property type="evidence" value="ECO:0007669"/>
    <property type="project" value="UniProtKB-SubCell"/>
</dbReference>
<keyword evidence="6" id="KW-0732">Signal</keyword>
<feature type="repeat" description="WD" evidence="14">
    <location>
        <begin position="192"/>
        <end position="238"/>
    </location>
</feature>
<evidence type="ECO:0000256" key="12">
    <source>
        <dbReference type="ARBA" id="ARBA00023295"/>
    </source>
</evidence>
<feature type="repeat" description="WD" evidence="14">
    <location>
        <begin position="239"/>
        <end position="279"/>
    </location>
</feature>
<dbReference type="Gene3D" id="2.60.40.1180">
    <property type="entry name" value="Golgi alpha-mannosidase II"/>
    <property type="match status" value="2"/>
</dbReference>
<dbReference type="EMBL" id="JANCYU010000006">
    <property type="protein sequence ID" value="KAK4522494.1"/>
    <property type="molecule type" value="Genomic_DNA"/>
</dbReference>
<evidence type="ECO:0000256" key="15">
    <source>
        <dbReference type="SAM" id="MobiDB-lite"/>
    </source>
</evidence>
<dbReference type="InterPro" id="IPR001680">
    <property type="entry name" value="WD40_rpt"/>
</dbReference>
<feature type="domain" description="NLE" evidence="17">
    <location>
        <begin position="15"/>
        <end position="73"/>
    </location>
</feature>
<dbReference type="Gene3D" id="2.60.40.1760">
    <property type="entry name" value="glycosyl hydrolase (family 31)"/>
    <property type="match status" value="1"/>
</dbReference>
<dbReference type="InterPro" id="IPR011013">
    <property type="entry name" value="Gal_mutarotase_sf_dom"/>
</dbReference>
<evidence type="ECO:0000256" key="7">
    <source>
        <dbReference type="ARBA" id="ARBA00022737"/>
    </source>
</evidence>
<dbReference type="InterPro" id="IPR013780">
    <property type="entry name" value="Glyco_hydro_b"/>
</dbReference>
<comment type="caution">
    <text evidence="20">The sequence shown here is derived from an EMBL/GenBank/DDBJ whole genome shotgun (WGS) entry which is preliminary data.</text>
</comment>
<evidence type="ECO:0000256" key="4">
    <source>
        <dbReference type="ARBA" id="ARBA00007806"/>
    </source>
</evidence>
<dbReference type="SUPFAM" id="SSF74650">
    <property type="entry name" value="Galactose mutarotase-like"/>
    <property type="match status" value="1"/>
</dbReference>
<dbReference type="InterPro" id="IPR048395">
    <property type="entry name" value="Glyco_hydro_31_C"/>
</dbReference>
<proteinExistence type="inferred from homology"/>
<evidence type="ECO:0000259" key="16">
    <source>
        <dbReference type="Pfam" id="PF01055"/>
    </source>
</evidence>
<dbReference type="Pfam" id="PF13802">
    <property type="entry name" value="Gal_mutarotas_2"/>
    <property type="match status" value="1"/>
</dbReference>
<feature type="repeat" description="WD" evidence="14">
    <location>
        <begin position="404"/>
        <end position="445"/>
    </location>
</feature>
<organism evidence="20 21">
    <name type="scientific">Galdieria yellowstonensis</name>
    <dbReference type="NCBI Taxonomy" id="3028027"/>
    <lineage>
        <taxon>Eukaryota</taxon>
        <taxon>Rhodophyta</taxon>
        <taxon>Bangiophyceae</taxon>
        <taxon>Galdieriales</taxon>
        <taxon>Galdieriaceae</taxon>
        <taxon>Galdieria</taxon>
    </lineage>
</organism>
<dbReference type="InterPro" id="IPR036322">
    <property type="entry name" value="WD40_repeat_dom_sf"/>
</dbReference>
<dbReference type="Pfam" id="PF01055">
    <property type="entry name" value="Glyco_hydro_31_2nd"/>
    <property type="match status" value="1"/>
</dbReference>
<dbReference type="InterPro" id="IPR015943">
    <property type="entry name" value="WD40/YVTN_repeat-like_dom_sf"/>
</dbReference>
<dbReference type="CDD" id="cd14752">
    <property type="entry name" value="GH31_N"/>
    <property type="match status" value="1"/>
</dbReference>
<feature type="repeat" description="WD" evidence="14">
    <location>
        <begin position="107"/>
        <end position="148"/>
    </location>
</feature>
<dbReference type="SUPFAM" id="SSF50978">
    <property type="entry name" value="WD40 repeat-like"/>
    <property type="match status" value="1"/>
</dbReference>
<dbReference type="PROSITE" id="PS50082">
    <property type="entry name" value="WD_REPEATS_2"/>
    <property type="match status" value="6"/>
</dbReference>